<evidence type="ECO:0000256" key="2">
    <source>
        <dbReference type="ARBA" id="ARBA00004141"/>
    </source>
</evidence>
<dbReference type="RefSeq" id="WP_343046683.1">
    <property type="nucleotide sequence ID" value="NZ_JACBZY010000001.1"/>
</dbReference>
<dbReference type="PANTHER" id="PTHR42837">
    <property type="entry name" value="REGULATOR OF SIGMA-E PROTEASE RSEP"/>
    <property type="match status" value="1"/>
</dbReference>
<sequence length="488" mass="51018">MESVLLFILGVVIVALGVAISIGLHEFGHLIPAKIFGVKVGQWMIGFGPTILSRKVGETEYGVKAIPLGGYISMAGMYPPEKPRKRRWGRRETSSDALDAELAAESLLAPGAVEDAGIGARATRSDAEGASTTVRSSTTGFFDTLVQEGENAGDELDPADADRVFYKLSPWKRIIVMLGGPTMNLLIGIACTAIVLCGFGLPTSSTTIASVSKCVVPSTASDTSSCDGLDPSPAAAAGFKPGDRLVSVNGTAVTSWDQSTAIIRKSLGDPVTVVVDRDGARKTLSLTPIPNTVVVVDDAGNPVKNADGSYKTETVGFIGIVSQQQQEAQSPATVLPYVWHNVTAVGNVILNFPDRIVGVAKAAFGGGERDANGPIGLIGVGRIAGEISSSDQTPVAARAQSLISLIGGVNIALFVFNLIPLLPLDGGHVLGAIWESLRRRVAKLFKRPDPGPFDLSRLIPLTMVIVVVLGATSLLLMYADIVNPVKLS</sequence>
<dbReference type="GO" id="GO:0004222">
    <property type="term" value="F:metalloendopeptidase activity"/>
    <property type="evidence" value="ECO:0007669"/>
    <property type="project" value="InterPro"/>
</dbReference>
<feature type="transmembrane region" description="Helical" evidence="11">
    <location>
        <begin position="458"/>
        <end position="479"/>
    </location>
</feature>
<evidence type="ECO:0000256" key="3">
    <source>
        <dbReference type="ARBA" id="ARBA00007931"/>
    </source>
</evidence>
<dbReference type="GO" id="GO:0006508">
    <property type="term" value="P:proteolysis"/>
    <property type="evidence" value="ECO:0007669"/>
    <property type="project" value="UniProtKB-KW"/>
</dbReference>
<keyword evidence="4 13" id="KW-0645">Protease</keyword>
<reference evidence="13 14" key="1">
    <citation type="submission" date="2020-07" db="EMBL/GenBank/DDBJ databases">
        <title>Sequencing the genomes of 1000 actinobacteria strains.</title>
        <authorList>
            <person name="Klenk H.-P."/>
        </authorList>
    </citation>
    <scope>NUCLEOTIDE SEQUENCE [LARGE SCALE GENOMIC DNA]</scope>
    <source>
        <strain evidence="13 14">DSM 23141</strain>
    </source>
</reference>
<keyword evidence="9" id="KW-0482">Metalloprotease</keyword>
<dbReference type="CDD" id="cd06163">
    <property type="entry name" value="S2P-M50_PDZ_RseP-like"/>
    <property type="match status" value="1"/>
</dbReference>
<evidence type="ECO:0000256" key="9">
    <source>
        <dbReference type="ARBA" id="ARBA00023049"/>
    </source>
</evidence>
<keyword evidence="8 11" id="KW-1133">Transmembrane helix</keyword>
<keyword evidence="6" id="KW-0378">Hydrolase</keyword>
<comment type="cofactor">
    <cofactor evidence="1">
        <name>Zn(2+)</name>
        <dbReference type="ChEBI" id="CHEBI:29105"/>
    </cofactor>
</comment>
<name>A0A852YR24_9MICO</name>
<evidence type="ECO:0000256" key="11">
    <source>
        <dbReference type="SAM" id="Phobius"/>
    </source>
</evidence>
<evidence type="ECO:0000256" key="7">
    <source>
        <dbReference type="ARBA" id="ARBA00022833"/>
    </source>
</evidence>
<evidence type="ECO:0000313" key="13">
    <source>
        <dbReference type="EMBL" id="NYG99695.1"/>
    </source>
</evidence>
<dbReference type="InterPro" id="IPR001478">
    <property type="entry name" value="PDZ"/>
</dbReference>
<dbReference type="CDD" id="cd23081">
    <property type="entry name" value="cpPDZ_EcRseP-like"/>
    <property type="match status" value="1"/>
</dbReference>
<organism evidence="13 14">
    <name type="scientific">Schumannella luteola</name>
    <dbReference type="NCBI Taxonomy" id="472059"/>
    <lineage>
        <taxon>Bacteria</taxon>
        <taxon>Bacillati</taxon>
        <taxon>Actinomycetota</taxon>
        <taxon>Actinomycetes</taxon>
        <taxon>Micrococcales</taxon>
        <taxon>Microbacteriaceae</taxon>
        <taxon>Schumannella</taxon>
    </lineage>
</organism>
<dbReference type="GO" id="GO:0016020">
    <property type="term" value="C:membrane"/>
    <property type="evidence" value="ECO:0007669"/>
    <property type="project" value="UniProtKB-SubCell"/>
</dbReference>
<dbReference type="Pfam" id="PF02163">
    <property type="entry name" value="Peptidase_M50"/>
    <property type="match status" value="1"/>
</dbReference>
<proteinExistence type="inferred from homology"/>
<dbReference type="InterPro" id="IPR004387">
    <property type="entry name" value="Pept_M50_Zn"/>
</dbReference>
<dbReference type="Proteomes" id="UP000553888">
    <property type="component" value="Unassembled WGS sequence"/>
</dbReference>
<dbReference type="AlphaFoldDB" id="A0A852YR24"/>
<evidence type="ECO:0000313" key="14">
    <source>
        <dbReference type="Proteomes" id="UP000553888"/>
    </source>
</evidence>
<comment type="similarity">
    <text evidence="3">Belongs to the peptidase M50B family.</text>
</comment>
<feature type="transmembrane region" description="Helical" evidence="11">
    <location>
        <begin position="174"/>
        <end position="201"/>
    </location>
</feature>
<dbReference type="InterPro" id="IPR008915">
    <property type="entry name" value="Peptidase_M50"/>
</dbReference>
<evidence type="ECO:0000256" key="4">
    <source>
        <dbReference type="ARBA" id="ARBA00022670"/>
    </source>
</evidence>
<evidence type="ECO:0000256" key="1">
    <source>
        <dbReference type="ARBA" id="ARBA00001947"/>
    </source>
</evidence>
<keyword evidence="7" id="KW-0862">Zinc</keyword>
<evidence type="ECO:0000256" key="10">
    <source>
        <dbReference type="ARBA" id="ARBA00023136"/>
    </source>
</evidence>
<comment type="caution">
    <text evidence="13">The sequence shown here is derived from an EMBL/GenBank/DDBJ whole genome shotgun (WGS) entry which is preliminary data.</text>
</comment>
<dbReference type="InterPro" id="IPR041489">
    <property type="entry name" value="PDZ_6"/>
</dbReference>
<dbReference type="EMBL" id="JACBZY010000001">
    <property type="protein sequence ID" value="NYG99695.1"/>
    <property type="molecule type" value="Genomic_DNA"/>
</dbReference>
<dbReference type="SMART" id="SM00228">
    <property type="entry name" value="PDZ"/>
    <property type="match status" value="1"/>
</dbReference>
<feature type="transmembrane region" description="Helical" evidence="11">
    <location>
        <begin position="411"/>
        <end position="437"/>
    </location>
</feature>
<keyword evidence="10 11" id="KW-0472">Membrane</keyword>
<evidence type="ECO:0000256" key="6">
    <source>
        <dbReference type="ARBA" id="ARBA00022801"/>
    </source>
</evidence>
<accession>A0A852YR24</accession>
<comment type="subcellular location">
    <subcellularLocation>
        <location evidence="2">Membrane</location>
        <topology evidence="2">Multi-pass membrane protein</topology>
    </subcellularLocation>
</comment>
<feature type="domain" description="PDZ" evidence="12">
    <location>
        <begin position="197"/>
        <end position="279"/>
    </location>
</feature>
<dbReference type="InterPro" id="IPR036034">
    <property type="entry name" value="PDZ_sf"/>
</dbReference>
<feature type="transmembrane region" description="Helical" evidence="11">
    <location>
        <begin position="6"/>
        <end position="24"/>
    </location>
</feature>
<gene>
    <name evidence="13" type="ORF">BJ979_002321</name>
</gene>
<dbReference type="PANTHER" id="PTHR42837:SF2">
    <property type="entry name" value="MEMBRANE METALLOPROTEASE ARASP2, CHLOROPLASTIC-RELATED"/>
    <property type="match status" value="1"/>
</dbReference>
<evidence type="ECO:0000256" key="8">
    <source>
        <dbReference type="ARBA" id="ARBA00022989"/>
    </source>
</evidence>
<evidence type="ECO:0000256" key="5">
    <source>
        <dbReference type="ARBA" id="ARBA00022692"/>
    </source>
</evidence>
<keyword evidence="5 11" id="KW-0812">Transmembrane</keyword>
<evidence type="ECO:0000259" key="12">
    <source>
        <dbReference type="SMART" id="SM00228"/>
    </source>
</evidence>
<dbReference type="Pfam" id="PF17820">
    <property type="entry name" value="PDZ_6"/>
    <property type="match status" value="1"/>
</dbReference>
<dbReference type="Gene3D" id="2.30.42.10">
    <property type="match status" value="1"/>
</dbReference>
<dbReference type="SUPFAM" id="SSF50156">
    <property type="entry name" value="PDZ domain-like"/>
    <property type="match status" value="1"/>
</dbReference>
<keyword evidence="14" id="KW-1185">Reference proteome</keyword>
<protein>
    <submittedName>
        <fullName evidence="13">Membrane-associated protease RseP (Regulator of RpoE activity)</fullName>
    </submittedName>
</protein>